<dbReference type="SUPFAM" id="SSF143456">
    <property type="entry name" value="VC0467-like"/>
    <property type="match status" value="1"/>
</dbReference>
<name>A0ABV2TDL6_9BACT</name>
<dbReference type="Pfam" id="PF02622">
    <property type="entry name" value="DUF179"/>
    <property type="match status" value="1"/>
</dbReference>
<dbReference type="PANTHER" id="PTHR30327:SF1">
    <property type="entry name" value="UPF0301 PROTEIN YQGE"/>
    <property type="match status" value="1"/>
</dbReference>
<dbReference type="InterPro" id="IPR003774">
    <property type="entry name" value="AlgH-like"/>
</dbReference>
<dbReference type="RefSeq" id="WP_354663686.1">
    <property type="nucleotide sequence ID" value="NZ_JBEXAC010000003.1"/>
</dbReference>
<dbReference type="Gene3D" id="3.40.1740.10">
    <property type="entry name" value="VC0467-like"/>
    <property type="match status" value="1"/>
</dbReference>
<evidence type="ECO:0000313" key="4">
    <source>
        <dbReference type="Proteomes" id="UP001549749"/>
    </source>
</evidence>
<evidence type="ECO:0000313" key="3">
    <source>
        <dbReference type="EMBL" id="MET7001113.1"/>
    </source>
</evidence>
<sequence length="183" mass="20769">MVNLSPGILLIADPFLKDPNFARTVVLLCEHQDKGSFGFVINKIFDQRLDELVPDVVMPNIPVYYGGPVQMDTIHFVHQQPQLIKGGLEVIPGIYWGGNFEDVVHMINTGQLDLQQIKFFIGYSGWTSGQLEGEFKEKSWILSESNKTLIFEEKDQNIWQQSLRNLGNNFALMANFPIDPSLN</sequence>
<keyword evidence="4" id="KW-1185">Reference proteome</keyword>
<protein>
    <recommendedName>
        <fullName evidence="2">UPF0301 protein ABR189_27270</fullName>
    </recommendedName>
</protein>
<dbReference type="EMBL" id="JBEXAC010000003">
    <property type="protein sequence ID" value="MET7001113.1"/>
    <property type="molecule type" value="Genomic_DNA"/>
</dbReference>
<evidence type="ECO:0000256" key="1">
    <source>
        <dbReference type="ARBA" id="ARBA00009600"/>
    </source>
</evidence>
<comment type="caution">
    <text evidence="3">The sequence shown here is derived from an EMBL/GenBank/DDBJ whole genome shotgun (WGS) entry which is preliminary data.</text>
</comment>
<reference evidence="3 4" key="1">
    <citation type="submission" date="2024-06" db="EMBL/GenBank/DDBJ databases">
        <title>Chitinophaga defluvii sp. nov., isolated from municipal sewage.</title>
        <authorList>
            <person name="Zhang L."/>
        </authorList>
    </citation>
    <scope>NUCLEOTIDE SEQUENCE [LARGE SCALE GENOMIC DNA]</scope>
    <source>
        <strain evidence="3 4">H8</strain>
    </source>
</reference>
<dbReference type="HAMAP" id="MF_00758">
    <property type="entry name" value="UPF0301"/>
    <property type="match status" value="1"/>
</dbReference>
<proteinExistence type="inferred from homology"/>
<accession>A0ABV2TDL6</accession>
<comment type="similarity">
    <text evidence="1 2">Belongs to the UPF0301 (AlgH) family.</text>
</comment>
<organism evidence="3 4">
    <name type="scientific">Chitinophaga defluvii</name>
    <dbReference type="NCBI Taxonomy" id="3163343"/>
    <lineage>
        <taxon>Bacteria</taxon>
        <taxon>Pseudomonadati</taxon>
        <taxon>Bacteroidota</taxon>
        <taxon>Chitinophagia</taxon>
        <taxon>Chitinophagales</taxon>
        <taxon>Chitinophagaceae</taxon>
        <taxon>Chitinophaga</taxon>
    </lineage>
</organism>
<gene>
    <name evidence="3" type="ORF">ABR189_27270</name>
</gene>
<dbReference type="Proteomes" id="UP001549749">
    <property type="component" value="Unassembled WGS sequence"/>
</dbReference>
<evidence type="ECO:0000256" key="2">
    <source>
        <dbReference type="HAMAP-Rule" id="MF_00758"/>
    </source>
</evidence>
<dbReference type="PANTHER" id="PTHR30327">
    <property type="entry name" value="UNCHARACTERIZED PROTEIN YQGE"/>
    <property type="match status" value="1"/>
</dbReference>